<dbReference type="AlphaFoldDB" id="A0AAN7HM09"/>
<reference evidence="2" key="2">
    <citation type="submission" date="2023-05" db="EMBL/GenBank/DDBJ databases">
        <authorList>
            <consortium name="Lawrence Berkeley National Laboratory"/>
            <person name="Steindorff A."/>
            <person name="Hensen N."/>
            <person name="Bonometti L."/>
            <person name="Westerberg I."/>
            <person name="Brannstrom I.O."/>
            <person name="Guillou S."/>
            <person name="Cros-Aarteil S."/>
            <person name="Calhoun S."/>
            <person name="Haridas S."/>
            <person name="Kuo A."/>
            <person name="Mondo S."/>
            <person name="Pangilinan J."/>
            <person name="Riley R."/>
            <person name="Labutti K."/>
            <person name="Andreopoulos B."/>
            <person name="Lipzen A."/>
            <person name="Chen C."/>
            <person name="Yanf M."/>
            <person name="Daum C."/>
            <person name="Ng V."/>
            <person name="Clum A."/>
            <person name="Ohm R."/>
            <person name="Martin F."/>
            <person name="Silar P."/>
            <person name="Natvig D."/>
            <person name="Lalanne C."/>
            <person name="Gautier V."/>
            <person name="Ament-Velasquez S.L."/>
            <person name="Kruys A."/>
            <person name="Hutchinson M.I."/>
            <person name="Powell A.J."/>
            <person name="Barry K."/>
            <person name="Miller A.N."/>
            <person name="Grigoriev I.V."/>
            <person name="Debuchy R."/>
            <person name="Gladieux P."/>
            <person name="Thoren M.H."/>
            <person name="Johannesson H."/>
        </authorList>
    </citation>
    <scope>NUCLEOTIDE SEQUENCE</scope>
    <source>
        <strain evidence="2">CBS 359.72</strain>
    </source>
</reference>
<dbReference type="EMBL" id="MU857680">
    <property type="protein sequence ID" value="KAK4246198.1"/>
    <property type="molecule type" value="Genomic_DNA"/>
</dbReference>
<accession>A0AAN7HM09</accession>
<protein>
    <submittedName>
        <fullName evidence="2">Uncharacterized protein</fullName>
    </submittedName>
</protein>
<feature type="region of interest" description="Disordered" evidence="1">
    <location>
        <begin position="225"/>
        <end position="244"/>
    </location>
</feature>
<feature type="compositionally biased region" description="Polar residues" evidence="1">
    <location>
        <begin position="12"/>
        <end position="21"/>
    </location>
</feature>
<proteinExistence type="predicted"/>
<feature type="compositionally biased region" description="Low complexity" evidence="1">
    <location>
        <begin position="234"/>
        <end position="244"/>
    </location>
</feature>
<keyword evidence="3" id="KW-1185">Reference proteome</keyword>
<evidence type="ECO:0000256" key="1">
    <source>
        <dbReference type="SAM" id="MobiDB-lite"/>
    </source>
</evidence>
<organism evidence="2 3">
    <name type="scientific">Corynascus novoguineensis</name>
    <dbReference type="NCBI Taxonomy" id="1126955"/>
    <lineage>
        <taxon>Eukaryota</taxon>
        <taxon>Fungi</taxon>
        <taxon>Dikarya</taxon>
        <taxon>Ascomycota</taxon>
        <taxon>Pezizomycotina</taxon>
        <taxon>Sordariomycetes</taxon>
        <taxon>Sordariomycetidae</taxon>
        <taxon>Sordariales</taxon>
        <taxon>Chaetomiaceae</taxon>
        <taxon>Corynascus</taxon>
    </lineage>
</organism>
<comment type="caution">
    <text evidence="2">The sequence shown here is derived from an EMBL/GenBank/DDBJ whole genome shotgun (WGS) entry which is preliminary data.</text>
</comment>
<dbReference type="Proteomes" id="UP001303647">
    <property type="component" value="Unassembled WGS sequence"/>
</dbReference>
<name>A0AAN7HM09_9PEZI</name>
<evidence type="ECO:0000313" key="3">
    <source>
        <dbReference type="Proteomes" id="UP001303647"/>
    </source>
</evidence>
<feature type="region of interest" description="Disordered" evidence="1">
    <location>
        <begin position="1"/>
        <end position="51"/>
    </location>
</feature>
<sequence length="311" mass="34728">MSATKDCPPPSFTTVDDTSSLDIPRGDPPPYEPPAYESRAQPTAPDPDEILDPCTLILRGRAISPAATTADLSDLEPAPAYMLTNPIHVRGTPAGQMVLQRMDPRVRTATTDGSPFVSFRPKDVYRLEHRKPLPNAGIPFQAWLEPLTRKALGAIRIERSPGFHSGYRALRVRSDAEIRALTNEGVKIKKGEHWFVLRDKGGGKGVPYTWEWSDDRGRVVAKHMREERSGPSEAGAASAGAGAGAATQEFQEVHSLKVLEPLSRRERDSLVALWCLWMWHLHIQESTPKKTWEDRKRILQKPRIGESSWYI</sequence>
<evidence type="ECO:0000313" key="2">
    <source>
        <dbReference type="EMBL" id="KAK4246198.1"/>
    </source>
</evidence>
<reference evidence="2" key="1">
    <citation type="journal article" date="2023" name="Mol. Phylogenet. Evol.">
        <title>Genome-scale phylogeny and comparative genomics of the fungal order Sordariales.</title>
        <authorList>
            <person name="Hensen N."/>
            <person name="Bonometti L."/>
            <person name="Westerberg I."/>
            <person name="Brannstrom I.O."/>
            <person name="Guillou S."/>
            <person name="Cros-Aarteil S."/>
            <person name="Calhoun S."/>
            <person name="Haridas S."/>
            <person name="Kuo A."/>
            <person name="Mondo S."/>
            <person name="Pangilinan J."/>
            <person name="Riley R."/>
            <person name="LaButti K."/>
            <person name="Andreopoulos B."/>
            <person name="Lipzen A."/>
            <person name="Chen C."/>
            <person name="Yan M."/>
            <person name="Daum C."/>
            <person name="Ng V."/>
            <person name="Clum A."/>
            <person name="Steindorff A."/>
            <person name="Ohm R.A."/>
            <person name="Martin F."/>
            <person name="Silar P."/>
            <person name="Natvig D.O."/>
            <person name="Lalanne C."/>
            <person name="Gautier V."/>
            <person name="Ament-Velasquez S.L."/>
            <person name="Kruys A."/>
            <person name="Hutchinson M.I."/>
            <person name="Powell A.J."/>
            <person name="Barry K."/>
            <person name="Miller A.N."/>
            <person name="Grigoriev I.V."/>
            <person name="Debuchy R."/>
            <person name="Gladieux P."/>
            <person name="Hiltunen Thoren M."/>
            <person name="Johannesson H."/>
        </authorList>
    </citation>
    <scope>NUCLEOTIDE SEQUENCE</scope>
    <source>
        <strain evidence="2">CBS 359.72</strain>
    </source>
</reference>
<gene>
    <name evidence="2" type="ORF">C7999DRAFT_33413</name>
</gene>